<dbReference type="EMBL" id="JAAALK010000287">
    <property type="protein sequence ID" value="KAG8060324.1"/>
    <property type="molecule type" value="Genomic_DNA"/>
</dbReference>
<sequence>MRVAALGILHHLEASGGILPSASDSPPITFRGSHLLSLTLMVTQAWKALQATWKAEGLGVVKAWMDEALRSSLPRSSPKSPPTASLSDPKGVCDAYDPDVEILDGGEALRHQWAIFEALSANRHARFNVPRDNNGHVIPEVLHEVLDFVKEEEKGKRALSSSPETMDWSDVETDLGDPESEDQGLCSWAQLQEDQKAFYAQKKEEKKQKKKIVALAQRSLVSLSAERSHHEREASRPSKRVEAAKGAAWELAVEVGRLHALEAKIVGLRSQAAEVDGLRSQVAEIDALRAWATEVEELWFRVTEV</sequence>
<dbReference type="AlphaFoldDB" id="A0A8J5SSC0"/>
<feature type="region of interest" description="Disordered" evidence="1">
    <location>
        <begin position="71"/>
        <end position="92"/>
    </location>
</feature>
<reference evidence="2" key="1">
    <citation type="journal article" date="2021" name="bioRxiv">
        <title>Whole Genome Assembly and Annotation of Northern Wild Rice, Zizania palustris L., Supports a Whole Genome Duplication in the Zizania Genus.</title>
        <authorList>
            <person name="Haas M."/>
            <person name="Kono T."/>
            <person name="Macchietto M."/>
            <person name="Millas R."/>
            <person name="McGilp L."/>
            <person name="Shao M."/>
            <person name="Duquette J."/>
            <person name="Hirsch C.N."/>
            <person name="Kimball J."/>
        </authorList>
    </citation>
    <scope>NUCLEOTIDE SEQUENCE</scope>
    <source>
        <tissue evidence="2">Fresh leaf tissue</tissue>
    </source>
</reference>
<proteinExistence type="predicted"/>
<evidence type="ECO:0000256" key="1">
    <source>
        <dbReference type="SAM" id="MobiDB-lite"/>
    </source>
</evidence>
<feature type="compositionally biased region" description="Acidic residues" evidence="1">
    <location>
        <begin position="167"/>
        <end position="182"/>
    </location>
</feature>
<organism evidence="2 3">
    <name type="scientific">Zizania palustris</name>
    <name type="common">Northern wild rice</name>
    <dbReference type="NCBI Taxonomy" id="103762"/>
    <lineage>
        <taxon>Eukaryota</taxon>
        <taxon>Viridiplantae</taxon>
        <taxon>Streptophyta</taxon>
        <taxon>Embryophyta</taxon>
        <taxon>Tracheophyta</taxon>
        <taxon>Spermatophyta</taxon>
        <taxon>Magnoliopsida</taxon>
        <taxon>Liliopsida</taxon>
        <taxon>Poales</taxon>
        <taxon>Poaceae</taxon>
        <taxon>BOP clade</taxon>
        <taxon>Oryzoideae</taxon>
        <taxon>Oryzeae</taxon>
        <taxon>Zizaniinae</taxon>
        <taxon>Zizania</taxon>
    </lineage>
</organism>
<protein>
    <submittedName>
        <fullName evidence="2">Uncharacterized protein</fullName>
    </submittedName>
</protein>
<accession>A0A8J5SSC0</accession>
<gene>
    <name evidence="2" type="ORF">GUJ93_ZPchr0002g23606</name>
</gene>
<feature type="region of interest" description="Disordered" evidence="1">
    <location>
        <begin position="154"/>
        <end position="183"/>
    </location>
</feature>
<name>A0A8J5SSC0_ZIZPA</name>
<evidence type="ECO:0000313" key="2">
    <source>
        <dbReference type="EMBL" id="KAG8060324.1"/>
    </source>
</evidence>
<comment type="caution">
    <text evidence="2">The sequence shown here is derived from an EMBL/GenBank/DDBJ whole genome shotgun (WGS) entry which is preliminary data.</text>
</comment>
<dbReference type="Proteomes" id="UP000729402">
    <property type="component" value="Unassembled WGS sequence"/>
</dbReference>
<evidence type="ECO:0000313" key="3">
    <source>
        <dbReference type="Proteomes" id="UP000729402"/>
    </source>
</evidence>
<reference evidence="2" key="2">
    <citation type="submission" date="2021-02" db="EMBL/GenBank/DDBJ databases">
        <authorList>
            <person name="Kimball J.A."/>
            <person name="Haas M.W."/>
            <person name="Macchietto M."/>
            <person name="Kono T."/>
            <person name="Duquette J."/>
            <person name="Shao M."/>
        </authorList>
    </citation>
    <scope>NUCLEOTIDE SEQUENCE</scope>
    <source>
        <tissue evidence="2">Fresh leaf tissue</tissue>
    </source>
</reference>
<keyword evidence="3" id="KW-1185">Reference proteome</keyword>